<dbReference type="EMBL" id="QGNW01001126">
    <property type="protein sequence ID" value="RVW54588.1"/>
    <property type="molecule type" value="Genomic_DNA"/>
</dbReference>
<dbReference type="PANTHER" id="PTHR47926">
    <property type="entry name" value="PENTATRICOPEPTIDE REPEAT-CONTAINING PROTEIN"/>
    <property type="match status" value="1"/>
</dbReference>
<proteinExistence type="predicted"/>
<comment type="caution">
    <text evidence="1">The sequence shown here is derived from an EMBL/GenBank/DDBJ whole genome shotgun (WGS) entry which is preliminary data.</text>
</comment>
<reference evidence="1 2" key="1">
    <citation type="journal article" date="2018" name="PLoS Genet.">
        <title>Population sequencing reveals clonal diversity and ancestral inbreeding in the grapevine cultivar Chardonnay.</title>
        <authorList>
            <person name="Roach M.J."/>
            <person name="Johnson D.L."/>
            <person name="Bohlmann J."/>
            <person name="van Vuuren H.J."/>
            <person name="Jones S.J."/>
            <person name="Pretorius I.S."/>
            <person name="Schmidt S.A."/>
            <person name="Borneman A.R."/>
        </authorList>
    </citation>
    <scope>NUCLEOTIDE SEQUENCE [LARGE SCALE GENOMIC DNA]</scope>
    <source>
        <strain evidence="2">cv. Chardonnay</strain>
        <tissue evidence="1">Leaf</tissue>
    </source>
</reference>
<dbReference type="AlphaFoldDB" id="A0A438F3K9"/>
<dbReference type="InterPro" id="IPR011990">
    <property type="entry name" value="TPR-like_helical_dom_sf"/>
</dbReference>
<organism evidence="1 2">
    <name type="scientific">Vitis vinifera</name>
    <name type="common">Grape</name>
    <dbReference type="NCBI Taxonomy" id="29760"/>
    <lineage>
        <taxon>Eukaryota</taxon>
        <taxon>Viridiplantae</taxon>
        <taxon>Streptophyta</taxon>
        <taxon>Embryophyta</taxon>
        <taxon>Tracheophyta</taxon>
        <taxon>Spermatophyta</taxon>
        <taxon>Magnoliopsida</taxon>
        <taxon>eudicotyledons</taxon>
        <taxon>Gunneridae</taxon>
        <taxon>Pentapetalae</taxon>
        <taxon>rosids</taxon>
        <taxon>Vitales</taxon>
        <taxon>Vitaceae</taxon>
        <taxon>Viteae</taxon>
        <taxon>Vitis</taxon>
    </lineage>
</organism>
<dbReference type="PANTHER" id="PTHR47926:SF436">
    <property type="entry name" value="PENTATRICOPEPTIDE REPEAT-CONTAINING PROTEIN ELI1, CHLOROPLASTIC-LIKE ISOFORM X2"/>
    <property type="match status" value="1"/>
</dbReference>
<gene>
    <name evidence="1" type="primary">PCMP-H82_1</name>
    <name evidence="1" type="ORF">CK203_071496</name>
</gene>
<dbReference type="GO" id="GO:0003723">
    <property type="term" value="F:RNA binding"/>
    <property type="evidence" value="ECO:0007669"/>
    <property type="project" value="InterPro"/>
</dbReference>
<dbReference type="InterPro" id="IPR046960">
    <property type="entry name" value="PPR_At4g14850-like_plant"/>
</dbReference>
<dbReference type="Proteomes" id="UP000288805">
    <property type="component" value="Unassembled WGS sequence"/>
</dbReference>
<dbReference type="GO" id="GO:0009451">
    <property type="term" value="P:RNA modification"/>
    <property type="evidence" value="ECO:0007669"/>
    <property type="project" value="InterPro"/>
</dbReference>
<accession>A0A438F3K9</accession>
<evidence type="ECO:0000313" key="2">
    <source>
        <dbReference type="Proteomes" id="UP000288805"/>
    </source>
</evidence>
<protein>
    <submittedName>
        <fullName evidence="1">Pentatricopeptide repeat-containing protein</fullName>
    </submittedName>
</protein>
<evidence type="ECO:0000313" key="1">
    <source>
        <dbReference type="EMBL" id="RVW54588.1"/>
    </source>
</evidence>
<name>A0A438F3K9_VITVI</name>
<sequence length="126" mass="14139">MVDLYGRAGRIKEAWNVVKSMPMEPDVLVWGALLSGSRMHGDIETYDSHPETRQIHMMLEEILERLKVEGYVKHKGGRSLSEIAIGFTILHKDYAPAETTGKLDYALLSMATGKIVKSYTFQQAAL</sequence>
<dbReference type="Gene3D" id="1.25.40.10">
    <property type="entry name" value="Tetratricopeptide repeat domain"/>
    <property type="match status" value="1"/>
</dbReference>